<sequence>MRHSTLLFAQHTYKSLQLLLPQPYKLFHKSLLNLSQNTTSTPATSWNESLKGFDLFLKVSGLKAAHLQKLWDRLAGDQKEVFLNPPPEVHEQWVRIAQGYKEYEKVQVERETANPFYHIPLYPWEIIKDKLRHKPMFSSDVYDQLIQEAMAPSMKLLQPAKIYENFCINFEPENPHQQFEDLPSSQITRYKIEAERKLAYAKRIMAYRKAKKALRHSNTFINDYTRELGESLTGQEKKDFIQQQWEFEQLLDMLSNQRTVFKEINLEIHLSMVMDYIFEYNEVYDCGVGWRQWRQHACGNYHYLDRILFPVVVNATEEKIQLLDSLPSPPGWLGPMR</sequence>
<dbReference type="Proteomes" id="UP000092555">
    <property type="component" value="Unassembled WGS sequence"/>
</dbReference>
<dbReference type="AlphaFoldDB" id="A0A1A0H1V3"/>
<evidence type="ECO:0000313" key="1">
    <source>
        <dbReference type="EMBL" id="OBA18009.1"/>
    </source>
</evidence>
<dbReference type="OrthoDB" id="4094547at2759"/>
<keyword evidence="2" id="KW-1185">Reference proteome</keyword>
<dbReference type="EMBL" id="LXTC01000009">
    <property type="protein sequence ID" value="OBA18009.1"/>
    <property type="molecule type" value="Genomic_DNA"/>
</dbReference>
<dbReference type="GeneID" id="30027427"/>
<name>A0A1A0H1V3_9ASCO</name>
<organism evidence="1 2">
    <name type="scientific">Metschnikowia bicuspidata var. bicuspidata NRRL YB-4993</name>
    <dbReference type="NCBI Taxonomy" id="869754"/>
    <lineage>
        <taxon>Eukaryota</taxon>
        <taxon>Fungi</taxon>
        <taxon>Dikarya</taxon>
        <taxon>Ascomycota</taxon>
        <taxon>Saccharomycotina</taxon>
        <taxon>Pichiomycetes</taxon>
        <taxon>Metschnikowiaceae</taxon>
        <taxon>Metschnikowia</taxon>
    </lineage>
</organism>
<evidence type="ECO:0000313" key="2">
    <source>
        <dbReference type="Proteomes" id="UP000092555"/>
    </source>
</evidence>
<dbReference type="RefSeq" id="XP_018709404.1">
    <property type="nucleotide sequence ID" value="XM_018854451.1"/>
</dbReference>
<proteinExistence type="predicted"/>
<accession>A0A1A0H1V3</accession>
<reference evidence="1 2" key="1">
    <citation type="submission" date="2016-05" db="EMBL/GenBank/DDBJ databases">
        <title>Comparative genomics of biotechnologically important yeasts.</title>
        <authorList>
            <consortium name="DOE Joint Genome Institute"/>
            <person name="Riley R."/>
            <person name="Haridas S."/>
            <person name="Wolfe K.H."/>
            <person name="Lopes M.R."/>
            <person name="Hittinger C.T."/>
            <person name="Goker M."/>
            <person name="Salamov A."/>
            <person name="Wisecaver J."/>
            <person name="Long T.M."/>
            <person name="Aerts A.L."/>
            <person name="Barry K."/>
            <person name="Choi C."/>
            <person name="Clum A."/>
            <person name="Coughlan A.Y."/>
            <person name="Deshpande S."/>
            <person name="Douglass A.P."/>
            <person name="Hanson S.J."/>
            <person name="Klenk H.-P."/>
            <person name="LaButti K."/>
            <person name="Lapidus A."/>
            <person name="Lindquist E."/>
            <person name="Lipzen A."/>
            <person name="Meier-kolthoff J.P."/>
            <person name="Ohm R.A."/>
            <person name="Otillar R.P."/>
            <person name="Pangilinan J."/>
            <person name="Peng Y."/>
            <person name="Rokas A."/>
            <person name="Rosa C.A."/>
            <person name="Scheuner C."/>
            <person name="Sibirny A.A."/>
            <person name="Slot J.C."/>
            <person name="Stielow J.B."/>
            <person name="Sun H."/>
            <person name="Kurtzman C.P."/>
            <person name="Blackwell M."/>
            <person name="Grigoriev I.V."/>
            <person name="Jeffries T.W."/>
        </authorList>
    </citation>
    <scope>NUCLEOTIDE SEQUENCE [LARGE SCALE GENOMIC DNA]</scope>
    <source>
        <strain evidence="1 2">NRRL YB-4993</strain>
    </source>
</reference>
<protein>
    <submittedName>
        <fullName evidence="1">Uncharacterized protein</fullName>
    </submittedName>
</protein>
<gene>
    <name evidence="1" type="ORF">METBIDRAFT_13920</name>
</gene>
<comment type="caution">
    <text evidence="1">The sequence shown here is derived from an EMBL/GenBank/DDBJ whole genome shotgun (WGS) entry which is preliminary data.</text>
</comment>